<keyword evidence="2" id="KW-0813">Transport</keyword>
<evidence type="ECO:0000256" key="3">
    <source>
        <dbReference type="ARBA" id="ARBA00022741"/>
    </source>
</evidence>
<evidence type="ECO:0000256" key="4">
    <source>
        <dbReference type="ARBA" id="ARBA00022840"/>
    </source>
</evidence>
<proteinExistence type="inferred from homology"/>
<dbReference type="EMBL" id="PJCH01000011">
    <property type="protein sequence ID" value="PQA86967.1"/>
    <property type="molecule type" value="Genomic_DNA"/>
</dbReference>
<dbReference type="InterPro" id="IPR003439">
    <property type="entry name" value="ABC_transporter-like_ATP-bd"/>
</dbReference>
<dbReference type="SMART" id="SM00382">
    <property type="entry name" value="AAA"/>
    <property type="match status" value="2"/>
</dbReference>
<feature type="region of interest" description="Disordered" evidence="5">
    <location>
        <begin position="128"/>
        <end position="150"/>
    </location>
</feature>
<feature type="domain" description="ABC transporter" evidence="6">
    <location>
        <begin position="1"/>
        <end position="246"/>
    </location>
</feature>
<dbReference type="GO" id="GO:0016887">
    <property type="term" value="F:ATP hydrolysis activity"/>
    <property type="evidence" value="ECO:0007669"/>
    <property type="project" value="InterPro"/>
</dbReference>
<dbReference type="InterPro" id="IPR027417">
    <property type="entry name" value="P-loop_NTPase"/>
</dbReference>
<dbReference type="NCBIfam" id="NF008453">
    <property type="entry name" value="PRK11308.1"/>
    <property type="match status" value="2"/>
</dbReference>
<evidence type="ECO:0000256" key="1">
    <source>
        <dbReference type="ARBA" id="ARBA00005417"/>
    </source>
</evidence>
<feature type="domain" description="ABC transporter" evidence="6">
    <location>
        <begin position="274"/>
        <end position="515"/>
    </location>
</feature>
<accession>A0A2S7K3A0</accession>
<dbReference type="InterPro" id="IPR017871">
    <property type="entry name" value="ABC_transporter-like_CS"/>
</dbReference>
<comment type="caution">
    <text evidence="7">The sequence shown here is derived from an EMBL/GenBank/DDBJ whole genome shotgun (WGS) entry which is preliminary data.</text>
</comment>
<name>A0A2S7K3A0_9PROT</name>
<keyword evidence="4 7" id="KW-0067">ATP-binding</keyword>
<dbReference type="SUPFAM" id="SSF52540">
    <property type="entry name" value="P-loop containing nucleoside triphosphate hydrolases"/>
    <property type="match status" value="2"/>
</dbReference>
<dbReference type="GO" id="GO:0005524">
    <property type="term" value="F:ATP binding"/>
    <property type="evidence" value="ECO:0007669"/>
    <property type="project" value="UniProtKB-KW"/>
</dbReference>
<dbReference type="NCBIfam" id="NF007739">
    <property type="entry name" value="PRK10419.1"/>
    <property type="match status" value="2"/>
</dbReference>
<dbReference type="CDD" id="cd03257">
    <property type="entry name" value="ABC_NikE_OppD_transporters"/>
    <property type="match status" value="2"/>
</dbReference>
<dbReference type="InterPro" id="IPR050319">
    <property type="entry name" value="ABC_transp_ATP-bind"/>
</dbReference>
<dbReference type="Pfam" id="PF00005">
    <property type="entry name" value="ABC_tran"/>
    <property type="match status" value="2"/>
</dbReference>
<dbReference type="AlphaFoldDB" id="A0A2S7K3A0"/>
<dbReference type="Proteomes" id="UP000239504">
    <property type="component" value="Unassembled WGS sequence"/>
</dbReference>
<reference evidence="7 8" key="1">
    <citation type="submission" date="2017-12" db="EMBL/GenBank/DDBJ databases">
        <authorList>
            <person name="Hurst M.R.H."/>
        </authorList>
    </citation>
    <scope>NUCLEOTIDE SEQUENCE [LARGE SCALE GENOMIC DNA]</scope>
    <source>
        <strain evidence="7 8">SY-3-19</strain>
    </source>
</reference>
<dbReference type="Gene3D" id="3.40.50.300">
    <property type="entry name" value="P-loop containing nucleotide triphosphate hydrolases"/>
    <property type="match status" value="2"/>
</dbReference>
<evidence type="ECO:0000313" key="8">
    <source>
        <dbReference type="Proteomes" id="UP000239504"/>
    </source>
</evidence>
<keyword evidence="8" id="KW-1185">Reference proteome</keyword>
<sequence length="532" mass="57060">MAIRNLSLRIGGANILDSVNLRLNAGEITGLIGRSGSGKSMTALAMMGLAPGAAEISGEIIIDGENVLAMRERARCDLRGRKIAMVFQEPMTALNPLQTIGAQVAETFLAHEKISRAEAFGKSKTALGRAGLPPEEISPERRPHELSGGQRQRAGIAIAIAMKPGVLIADEPTTALDVTTQAEILGLLKTLAKEDGSALLLITHDLAVVSSVADRIAVLKEGRIVADESADDFYSAAPTSLAREFMPARVKRDGARPASPKTALAADNLSCDYVNARRSVFVEPAVFRAVKNVSFKIAKGETLGLVGESGCGKSTLARALLGLHPIAEGTAAIGGEIFPAKDKAAMRRLRRKIQIVFQDPYSSFNPRQRIADILAEPFHLFDEPMTAAQKRERAAALMESVGLGADALDKYPHAFSGGQRQRIAIARALATDPEVIVLDEATSALDIASRNHILELLQSLQAARGLSLLFITHDLSVIRDIADRVMVMNEGRILESGETDRIFESPQTDYTRRLIAAAPVIEWRESAGDMNG</sequence>
<comment type="similarity">
    <text evidence="1">Belongs to the ABC transporter superfamily.</text>
</comment>
<evidence type="ECO:0000259" key="6">
    <source>
        <dbReference type="PROSITE" id="PS50893"/>
    </source>
</evidence>
<organism evidence="7 8">
    <name type="scientific">Hyphococcus luteus</name>
    <dbReference type="NCBI Taxonomy" id="2058213"/>
    <lineage>
        <taxon>Bacteria</taxon>
        <taxon>Pseudomonadati</taxon>
        <taxon>Pseudomonadota</taxon>
        <taxon>Alphaproteobacteria</taxon>
        <taxon>Parvularculales</taxon>
        <taxon>Parvularculaceae</taxon>
        <taxon>Hyphococcus</taxon>
    </lineage>
</organism>
<evidence type="ECO:0000256" key="2">
    <source>
        <dbReference type="ARBA" id="ARBA00022448"/>
    </source>
</evidence>
<gene>
    <name evidence="7" type="ORF">CW354_15015</name>
</gene>
<dbReference type="PROSITE" id="PS50893">
    <property type="entry name" value="ABC_TRANSPORTER_2"/>
    <property type="match status" value="2"/>
</dbReference>
<dbReference type="GO" id="GO:0055085">
    <property type="term" value="P:transmembrane transport"/>
    <property type="evidence" value="ECO:0007669"/>
    <property type="project" value="UniProtKB-ARBA"/>
</dbReference>
<evidence type="ECO:0000313" key="7">
    <source>
        <dbReference type="EMBL" id="PQA86967.1"/>
    </source>
</evidence>
<dbReference type="InterPro" id="IPR003593">
    <property type="entry name" value="AAA+_ATPase"/>
</dbReference>
<keyword evidence="3" id="KW-0547">Nucleotide-binding</keyword>
<dbReference type="PANTHER" id="PTHR43776:SF7">
    <property type="entry name" value="D,D-DIPEPTIDE TRANSPORT ATP-BINDING PROTEIN DDPF-RELATED"/>
    <property type="match status" value="1"/>
</dbReference>
<evidence type="ECO:0000256" key="5">
    <source>
        <dbReference type="SAM" id="MobiDB-lite"/>
    </source>
</evidence>
<dbReference type="PROSITE" id="PS00211">
    <property type="entry name" value="ABC_TRANSPORTER_1"/>
    <property type="match status" value="2"/>
</dbReference>
<dbReference type="OrthoDB" id="9802264at2"/>
<protein>
    <submittedName>
        <fullName evidence="7">Microcin ABC transporter ATP-binding protein</fullName>
    </submittedName>
</protein>
<dbReference type="PANTHER" id="PTHR43776">
    <property type="entry name" value="TRANSPORT ATP-BINDING PROTEIN"/>
    <property type="match status" value="1"/>
</dbReference>